<organism evidence="1 2">
    <name type="scientific">Mycolicibacterium frederiksbergense</name>
    <dbReference type="NCBI Taxonomy" id="117567"/>
    <lineage>
        <taxon>Bacteria</taxon>
        <taxon>Bacillati</taxon>
        <taxon>Actinomycetota</taxon>
        <taxon>Actinomycetes</taxon>
        <taxon>Mycobacteriales</taxon>
        <taxon>Mycobacteriaceae</taxon>
        <taxon>Mycolicibacterium</taxon>
    </lineage>
</organism>
<dbReference type="AlphaFoldDB" id="A0A6H0S0X1"/>
<name>A0A6H0S0X1_9MYCO</name>
<dbReference type="RefSeq" id="WP_168141661.1">
    <property type="nucleotide sequence ID" value="NZ_CBCSDT010000024.1"/>
</dbReference>
<protein>
    <submittedName>
        <fullName evidence="1">Uncharacterized protein</fullName>
    </submittedName>
</protein>
<dbReference type="EMBL" id="CP038799">
    <property type="protein sequence ID" value="QIV81008.1"/>
    <property type="molecule type" value="Genomic_DNA"/>
</dbReference>
<accession>A0A6H0S0X1</accession>
<evidence type="ECO:0000313" key="1">
    <source>
        <dbReference type="EMBL" id="QIV81008.1"/>
    </source>
</evidence>
<dbReference type="Proteomes" id="UP000501849">
    <property type="component" value="Chromosome"/>
</dbReference>
<gene>
    <name evidence="1" type="ORF">EXE63_09025</name>
</gene>
<reference evidence="1 2" key="1">
    <citation type="submission" date="2019-04" db="EMBL/GenBank/DDBJ databases">
        <title>Draft, Whole-Genome Sequence of the Anthracene-degrading Mycobacterium frederiksbergense LB501T, Isolated from a Polycyclic Aromatic Hydrocarbon (PAH)-Contaminated Soil.</title>
        <authorList>
            <person name="Augelletti F."/>
        </authorList>
    </citation>
    <scope>NUCLEOTIDE SEQUENCE [LARGE SCALE GENOMIC DNA]</scope>
    <source>
        <strain evidence="1 2">LB 501T</strain>
    </source>
</reference>
<sequence>MTDRADDTASVRDVAALQAVLDETQRALRRREPVALASDCQVMHDVAAVRVPAHLPAPVGDLSAELGAAAADAHAAAHMCLSVIEQTPNNYDAEFLSNLEQAGRQVQAAMATANKYLAGSATGPAAP</sequence>
<dbReference type="KEGG" id="mfre:EXE63_09025"/>
<evidence type="ECO:0000313" key="2">
    <source>
        <dbReference type="Proteomes" id="UP000501849"/>
    </source>
</evidence>
<proteinExistence type="predicted"/>
<keyword evidence="2" id="KW-1185">Reference proteome</keyword>